<evidence type="ECO:0000256" key="1">
    <source>
        <dbReference type="ARBA" id="ARBA00001935"/>
    </source>
</evidence>
<evidence type="ECO:0000256" key="14">
    <source>
        <dbReference type="ARBA" id="ARBA00023065"/>
    </source>
</evidence>
<keyword evidence="4" id="KW-1003">Cell membrane</keyword>
<dbReference type="FunFam" id="2.60.40.420:FF:000025">
    <property type="entry name" value="FET5p Multicopper oxidase"/>
    <property type="match status" value="1"/>
</dbReference>
<dbReference type="GO" id="GO:0005886">
    <property type="term" value="C:plasma membrane"/>
    <property type="evidence" value="ECO:0007669"/>
    <property type="project" value="UniProtKB-SubCell"/>
</dbReference>
<evidence type="ECO:0000259" key="20">
    <source>
        <dbReference type="Pfam" id="PF07732"/>
    </source>
</evidence>
<feature type="domain" description="Plastocyanin-like" evidence="19">
    <location>
        <begin position="367"/>
        <end position="512"/>
    </location>
</feature>
<dbReference type="InterPro" id="IPR008972">
    <property type="entry name" value="Cupredoxin"/>
</dbReference>
<keyword evidence="22" id="KW-1185">Reference proteome</keyword>
<dbReference type="Pfam" id="PF00394">
    <property type="entry name" value="Cu-oxidase"/>
    <property type="match status" value="1"/>
</dbReference>
<dbReference type="GO" id="GO:0004322">
    <property type="term" value="F:ferroxidase activity"/>
    <property type="evidence" value="ECO:0007669"/>
    <property type="project" value="TreeGrafter"/>
</dbReference>
<keyword evidence="15" id="KW-0472">Membrane</keyword>
<evidence type="ECO:0000256" key="11">
    <source>
        <dbReference type="ARBA" id="ARBA00023002"/>
    </source>
</evidence>
<dbReference type="AlphaFoldDB" id="A0A0P1KRH4"/>
<keyword evidence="14" id="KW-0406">Ion transport</keyword>
<dbReference type="GO" id="GO:0010106">
    <property type="term" value="P:cellular response to iron ion starvation"/>
    <property type="evidence" value="ECO:0007669"/>
    <property type="project" value="TreeGrafter"/>
</dbReference>
<evidence type="ECO:0000256" key="8">
    <source>
        <dbReference type="ARBA" id="ARBA00022729"/>
    </source>
</evidence>
<keyword evidence="6" id="KW-0812">Transmembrane</keyword>
<keyword evidence="9" id="KW-0677">Repeat</keyword>
<evidence type="ECO:0000256" key="17">
    <source>
        <dbReference type="SAM" id="SignalP"/>
    </source>
</evidence>
<dbReference type="InterPro" id="IPR011707">
    <property type="entry name" value="Cu-oxidase-like_N"/>
</dbReference>
<keyword evidence="14" id="KW-0813">Transport</keyword>
<evidence type="ECO:0000256" key="12">
    <source>
        <dbReference type="ARBA" id="ARBA00023004"/>
    </source>
</evidence>
<keyword evidence="7" id="KW-0479">Metal-binding</keyword>
<protein>
    <submittedName>
        <fullName evidence="21">LAQU0S06e05358g1_1</fullName>
    </submittedName>
</protein>
<comment type="similarity">
    <text evidence="3">Belongs to the multicopper oxidase family.</text>
</comment>
<dbReference type="CDD" id="cd13877">
    <property type="entry name" value="CuRO_2_Fet3p_like"/>
    <property type="match status" value="1"/>
</dbReference>
<dbReference type="PROSITE" id="PS00079">
    <property type="entry name" value="MULTICOPPER_OXIDASE1"/>
    <property type="match status" value="2"/>
</dbReference>
<dbReference type="GO" id="GO:0033215">
    <property type="term" value="P:reductive iron assimilation"/>
    <property type="evidence" value="ECO:0007669"/>
    <property type="project" value="TreeGrafter"/>
</dbReference>
<comment type="subcellular location">
    <subcellularLocation>
        <location evidence="2">Cell membrane</location>
        <topology evidence="2">Single-pass membrane protein</topology>
    </subcellularLocation>
</comment>
<feature type="domain" description="Plastocyanin-like" evidence="20">
    <location>
        <begin position="32"/>
        <end position="151"/>
    </location>
</feature>
<dbReference type="Proteomes" id="UP000236544">
    <property type="component" value="Unassembled WGS sequence"/>
</dbReference>
<evidence type="ECO:0000256" key="13">
    <source>
        <dbReference type="ARBA" id="ARBA00023008"/>
    </source>
</evidence>
<evidence type="ECO:0000313" key="21">
    <source>
        <dbReference type="EMBL" id="CUS22758.1"/>
    </source>
</evidence>
<dbReference type="PROSITE" id="PS00080">
    <property type="entry name" value="MULTICOPPER_OXIDASE2"/>
    <property type="match status" value="1"/>
</dbReference>
<dbReference type="InterPro" id="IPR001117">
    <property type="entry name" value="Cu-oxidase_2nd"/>
</dbReference>
<keyword evidence="8 17" id="KW-0732">Signal</keyword>
<keyword evidence="13" id="KW-0186">Copper</keyword>
<keyword evidence="12" id="KW-0408">Iron</keyword>
<evidence type="ECO:0000259" key="18">
    <source>
        <dbReference type="Pfam" id="PF00394"/>
    </source>
</evidence>
<dbReference type="SUPFAM" id="SSF49503">
    <property type="entry name" value="Cupredoxins"/>
    <property type="match status" value="3"/>
</dbReference>
<feature type="signal peptide" evidence="17">
    <location>
        <begin position="1"/>
        <end position="20"/>
    </location>
</feature>
<feature type="chain" id="PRO_5006066478" evidence="17">
    <location>
        <begin position="21"/>
        <end position="616"/>
    </location>
</feature>
<gene>
    <name evidence="21" type="ORF">LAQU0_S06e05358g</name>
</gene>
<evidence type="ECO:0000256" key="3">
    <source>
        <dbReference type="ARBA" id="ARBA00010609"/>
    </source>
</evidence>
<evidence type="ECO:0000256" key="9">
    <source>
        <dbReference type="ARBA" id="ARBA00022737"/>
    </source>
</evidence>
<evidence type="ECO:0000256" key="4">
    <source>
        <dbReference type="ARBA" id="ARBA00022475"/>
    </source>
</evidence>
<evidence type="ECO:0000256" key="10">
    <source>
        <dbReference type="ARBA" id="ARBA00022989"/>
    </source>
</evidence>
<dbReference type="InterPro" id="IPR033138">
    <property type="entry name" value="Cu_oxidase_CS"/>
</dbReference>
<dbReference type="InterPro" id="IPR011706">
    <property type="entry name" value="Cu-oxidase_C"/>
</dbReference>
<evidence type="ECO:0000256" key="15">
    <source>
        <dbReference type="ARBA" id="ARBA00023136"/>
    </source>
</evidence>
<comment type="cofactor">
    <cofactor evidence="1">
        <name>Cu cation</name>
        <dbReference type="ChEBI" id="CHEBI:23378"/>
    </cofactor>
</comment>
<evidence type="ECO:0000256" key="2">
    <source>
        <dbReference type="ARBA" id="ARBA00004162"/>
    </source>
</evidence>
<evidence type="ECO:0000256" key="16">
    <source>
        <dbReference type="ARBA" id="ARBA00023180"/>
    </source>
</evidence>
<evidence type="ECO:0000256" key="5">
    <source>
        <dbReference type="ARBA" id="ARBA00022496"/>
    </source>
</evidence>
<evidence type="ECO:0000256" key="7">
    <source>
        <dbReference type="ARBA" id="ARBA00022723"/>
    </source>
</evidence>
<dbReference type="Gene3D" id="2.60.40.420">
    <property type="entry name" value="Cupredoxins - blue copper proteins"/>
    <property type="match status" value="3"/>
</dbReference>
<evidence type="ECO:0000313" key="22">
    <source>
        <dbReference type="Proteomes" id="UP000236544"/>
    </source>
</evidence>
<keyword evidence="10" id="KW-1133">Transmembrane helix</keyword>
<dbReference type="CDD" id="cd13899">
    <property type="entry name" value="CuRO_3_Fet3p"/>
    <property type="match status" value="1"/>
</dbReference>
<dbReference type="FunFam" id="2.60.40.420:FF:000024">
    <property type="entry name" value="FET5p Multicopper oxidase"/>
    <property type="match status" value="1"/>
</dbReference>
<dbReference type="Pfam" id="PF07731">
    <property type="entry name" value="Cu-oxidase_2"/>
    <property type="match status" value="1"/>
</dbReference>
<evidence type="ECO:0000259" key="19">
    <source>
        <dbReference type="Pfam" id="PF07731"/>
    </source>
</evidence>
<dbReference type="InterPro" id="IPR044130">
    <property type="entry name" value="CuRO_2_Fet3-like"/>
</dbReference>
<dbReference type="CDD" id="cd13851">
    <property type="entry name" value="CuRO_1_Fet3p"/>
    <property type="match status" value="1"/>
</dbReference>
<dbReference type="PANTHER" id="PTHR11709:SF434">
    <property type="entry name" value="IRON TRANSPORT MULTICOPPER OXIDASE FET5-RELATED"/>
    <property type="match status" value="1"/>
</dbReference>
<dbReference type="PANTHER" id="PTHR11709">
    <property type="entry name" value="MULTI-COPPER OXIDASE"/>
    <property type="match status" value="1"/>
</dbReference>
<keyword evidence="11" id="KW-0560">Oxidoreductase</keyword>
<accession>A0A0P1KRH4</accession>
<dbReference type="InterPro" id="IPR002355">
    <property type="entry name" value="Cu_oxidase_Cu_BS"/>
</dbReference>
<proteinExistence type="inferred from homology"/>
<keyword evidence="16" id="KW-0325">Glycoprotein</keyword>
<name>A0A0P1KRH4_9SACH</name>
<dbReference type="OrthoDB" id="2121828at2759"/>
<reference evidence="22" key="1">
    <citation type="submission" date="2015-10" db="EMBL/GenBank/DDBJ databases">
        <authorList>
            <person name="Devillers H."/>
        </authorList>
    </citation>
    <scope>NUCLEOTIDE SEQUENCE [LARGE SCALE GENOMIC DNA]</scope>
</reference>
<dbReference type="EMBL" id="LN890530">
    <property type="protein sequence ID" value="CUS22758.1"/>
    <property type="molecule type" value="Genomic_DNA"/>
</dbReference>
<feature type="domain" description="Plastocyanin-like" evidence="18">
    <location>
        <begin position="158"/>
        <end position="303"/>
    </location>
</feature>
<evidence type="ECO:0000256" key="6">
    <source>
        <dbReference type="ARBA" id="ARBA00022692"/>
    </source>
</evidence>
<keyword evidence="5" id="KW-0410">Iron transport</keyword>
<dbReference type="GO" id="GO:0000329">
    <property type="term" value="C:fungal-type vacuole membrane"/>
    <property type="evidence" value="ECO:0007669"/>
    <property type="project" value="TreeGrafter"/>
</dbReference>
<dbReference type="GO" id="GO:0005507">
    <property type="term" value="F:copper ion binding"/>
    <property type="evidence" value="ECO:0007669"/>
    <property type="project" value="InterPro"/>
</dbReference>
<dbReference type="InterPro" id="IPR045087">
    <property type="entry name" value="Cu-oxidase_fam"/>
</dbReference>
<organism evidence="21 22">
    <name type="scientific">Lachancea quebecensis</name>
    <dbReference type="NCBI Taxonomy" id="1654605"/>
    <lineage>
        <taxon>Eukaryota</taxon>
        <taxon>Fungi</taxon>
        <taxon>Dikarya</taxon>
        <taxon>Ascomycota</taxon>
        <taxon>Saccharomycotina</taxon>
        <taxon>Saccharomycetes</taxon>
        <taxon>Saccharomycetales</taxon>
        <taxon>Saccharomycetaceae</taxon>
        <taxon>Lachancea</taxon>
    </lineage>
</organism>
<dbReference type="Pfam" id="PF07732">
    <property type="entry name" value="Cu-oxidase_3"/>
    <property type="match status" value="1"/>
</dbReference>
<sequence>MQRILGLVLTIAALAQVALGSQTHEYNFTTGWVRKNPDGMHEKQMIGFNGVWPPPDIHLNKGDRLILRLTNGFENLTTSLHFHGLSHNITQGNLNQMDGPEMVTQCPIMPGDTFVYNFTVPEQAGTFWYHSHSGAQYTDGMRGALIIHDDEEPFEYDEEMVIQVTDLYHKPYYQALDEFLTRYNPTGAEPVPENILFNNTVNASISFEPSKVYLLRFLNVGTFVSQYIFMEDHEFTIVEVDGVYVQPNTTDVLYLGTGQRTSVLVRAKSGSEKNYALMQTIDQTMLDVIPPNLQLNRTNQVVYNRSAPAADEYFLDTYDAATNDFYLSPLSGKPLFPEPDYRIKLDVVMDNLGDGVNYAFFNNVSYVHPKIPTLLTAMTAPKELVKNPMIYGDNVNAFVLEYGEIVEIVLNNYDDGRHPFHLHGHNFQIVQKSPSFLEDTEDGPAEPVPYNESAPLMDFPESPMLRDTVILEGNGHLVLRFVADNPGMWIFHCHVDWHLEQGLAAVFIEAPDVLREVEQLSENFKQVCYNANIPTVGNAAGNKDNWLDLTGLPKQPKPLPNGFTLKGYVAFAVSSMVAVWGLYTIVQYGLHETTQDDELIYNTLKNLLKESEQNSG</sequence>